<gene>
    <name evidence="1" type="ORF">A9Y76_08485</name>
</gene>
<dbReference type="AlphaFoldDB" id="A0A191ZWP9"/>
<protein>
    <submittedName>
        <fullName evidence="1">Uncharacterized protein</fullName>
    </submittedName>
</protein>
<evidence type="ECO:0000313" key="1">
    <source>
        <dbReference type="EMBL" id="ANJ72502.1"/>
    </source>
</evidence>
<proteinExistence type="predicted"/>
<reference evidence="2" key="1">
    <citation type="submission" date="2016-06" db="EMBL/GenBank/DDBJ databases">
        <authorList>
            <person name="Xu Y."/>
            <person name="Nagy A."/>
            <person name="Yan X."/>
            <person name="Kim S.W."/>
            <person name="Haley B."/>
            <person name="Liu N.T."/>
            <person name="Nou X."/>
        </authorList>
    </citation>
    <scope>NUCLEOTIDE SEQUENCE [LARGE SCALE GENOMIC DNA]</scope>
    <source>
        <strain evidence="2">ATCC 49129</strain>
    </source>
</reference>
<dbReference type="OrthoDB" id="980055at2"/>
<sequence length="272" mass="28427">MMSTRSVELPRTHAASERGFLGVSALLFVASTAATVAWCISMSRMGEMPMPGGWTLSMAWVPMCGQTWLGTAASFLGMWIVMMVAMMLPSLVPMLRGYRHSVREAGDVRLGVLTTLVGLGYFAVWAAFGVVVFAFGAALLALEMRWPMLARAIPALAGIVVLGAGVLQFSAWKTHQLACCREAAGANCALPIDVRAAWRHGVRLGLHCSGACAGLTAILLATGVMDLRVMAVVAAAITVERLAPGGQAVPRVIGAIATVAGVFLTVQAATLG</sequence>
<dbReference type="Proteomes" id="UP000078572">
    <property type="component" value="Chromosome 1"/>
</dbReference>
<dbReference type="GeneID" id="61526052"/>
<evidence type="ECO:0000313" key="2">
    <source>
        <dbReference type="Proteomes" id="UP000078572"/>
    </source>
</evidence>
<keyword evidence="2" id="KW-1185">Reference proteome</keyword>
<name>A0A191ZWP9_9RALS</name>
<organism evidence="1 2">
    <name type="scientific">Ralstonia insidiosa</name>
    <dbReference type="NCBI Taxonomy" id="190721"/>
    <lineage>
        <taxon>Bacteria</taxon>
        <taxon>Pseudomonadati</taxon>
        <taxon>Pseudomonadota</taxon>
        <taxon>Betaproteobacteria</taxon>
        <taxon>Burkholderiales</taxon>
        <taxon>Burkholderiaceae</taxon>
        <taxon>Ralstonia</taxon>
    </lineage>
</organism>
<dbReference type="EMBL" id="CP016022">
    <property type="protein sequence ID" value="ANJ72502.1"/>
    <property type="molecule type" value="Genomic_DNA"/>
</dbReference>
<dbReference type="InterPro" id="IPR018688">
    <property type="entry name" value="PpoB2-like"/>
</dbReference>
<dbReference type="Pfam" id="PF09948">
    <property type="entry name" value="PpoB2"/>
    <property type="match status" value="1"/>
</dbReference>
<accession>A0A191ZWP9</accession>
<dbReference type="RefSeq" id="WP_064803513.1">
    <property type="nucleotide sequence ID" value="NZ_CP016022.1"/>
</dbReference>
<dbReference type="STRING" id="190721.ACS15_1852"/>